<dbReference type="InterPro" id="IPR011114">
    <property type="entry name" value="RuvA_C"/>
</dbReference>
<dbReference type="CDD" id="cd14332">
    <property type="entry name" value="UBA_RuvA_C"/>
    <property type="match status" value="1"/>
</dbReference>
<keyword evidence="2" id="KW-0227">DNA damage</keyword>
<dbReference type="EMBL" id="UINC01022260">
    <property type="protein sequence ID" value="SVA91511.1"/>
    <property type="molecule type" value="Genomic_DNA"/>
</dbReference>
<dbReference type="SUPFAM" id="SSF46929">
    <property type="entry name" value="DNA helicase RuvA subunit, C-terminal domain"/>
    <property type="match status" value="1"/>
</dbReference>
<dbReference type="Pfam" id="PF14520">
    <property type="entry name" value="HHH_5"/>
    <property type="match status" value="1"/>
</dbReference>
<keyword evidence="3" id="KW-0238">DNA-binding</keyword>
<sequence>MIDSIKGTLVKKNPTSVIIDVGGIRLGIPITLATFEKIPDPNQPVELMTYLHVREDIMELYGFYDDHERDVFMQLNSISGIGPRSAMNILSGTDPIEFKKKIIDSDVASLTSIPGIGTKTAKRIIVELKDKFTDQDTGSDLDFLLESSDKDKIDDVTKVLISLGYKRSAINQVIKKLVTKDVLDDNIEDIIKGALKLL</sequence>
<dbReference type="GO" id="GO:0009378">
    <property type="term" value="F:four-way junction helicase activity"/>
    <property type="evidence" value="ECO:0007669"/>
    <property type="project" value="InterPro"/>
</dbReference>
<keyword evidence="1" id="KW-0963">Cytoplasm</keyword>
<dbReference type="Gene3D" id="1.10.150.20">
    <property type="entry name" value="5' to 3' exonuclease, C-terminal subdomain"/>
    <property type="match status" value="1"/>
</dbReference>
<evidence type="ECO:0000256" key="2">
    <source>
        <dbReference type="ARBA" id="ARBA00022763"/>
    </source>
</evidence>
<evidence type="ECO:0000256" key="3">
    <source>
        <dbReference type="ARBA" id="ARBA00023125"/>
    </source>
</evidence>
<dbReference type="InterPro" id="IPR012340">
    <property type="entry name" value="NA-bd_OB-fold"/>
</dbReference>
<dbReference type="InterPro" id="IPR013849">
    <property type="entry name" value="DNA_helicase_Holl-junc_RuvA_I"/>
</dbReference>
<dbReference type="InterPro" id="IPR036267">
    <property type="entry name" value="RuvA_C_sf"/>
</dbReference>
<proteinExistence type="inferred from homology"/>
<evidence type="ECO:0000256" key="4">
    <source>
        <dbReference type="ARBA" id="ARBA00023204"/>
    </source>
</evidence>
<dbReference type="Gene3D" id="2.40.50.140">
    <property type="entry name" value="Nucleic acid-binding proteins"/>
    <property type="match status" value="1"/>
</dbReference>
<dbReference type="AlphaFoldDB" id="A0A381ZRB5"/>
<dbReference type="InterPro" id="IPR010994">
    <property type="entry name" value="RuvA_2-like"/>
</dbReference>
<dbReference type="InterPro" id="IPR000085">
    <property type="entry name" value="RuvA"/>
</dbReference>
<protein>
    <recommendedName>
        <fullName evidence="5">Helix-hairpin-helix DNA-binding motif class 1 domain-containing protein</fullName>
    </recommendedName>
</protein>
<dbReference type="GO" id="GO:0009379">
    <property type="term" value="C:Holliday junction helicase complex"/>
    <property type="evidence" value="ECO:0007669"/>
    <property type="project" value="InterPro"/>
</dbReference>
<name>A0A381ZRB5_9ZZZZ</name>
<dbReference type="Pfam" id="PF01330">
    <property type="entry name" value="RuvA_N"/>
    <property type="match status" value="1"/>
</dbReference>
<dbReference type="GO" id="GO:0003677">
    <property type="term" value="F:DNA binding"/>
    <property type="evidence" value="ECO:0007669"/>
    <property type="project" value="UniProtKB-KW"/>
</dbReference>
<dbReference type="SUPFAM" id="SSF47781">
    <property type="entry name" value="RuvA domain 2-like"/>
    <property type="match status" value="1"/>
</dbReference>
<evidence type="ECO:0000256" key="1">
    <source>
        <dbReference type="ARBA" id="ARBA00022490"/>
    </source>
</evidence>
<evidence type="ECO:0000259" key="5">
    <source>
        <dbReference type="SMART" id="SM00278"/>
    </source>
</evidence>
<organism evidence="6">
    <name type="scientific">marine metagenome</name>
    <dbReference type="NCBI Taxonomy" id="408172"/>
    <lineage>
        <taxon>unclassified sequences</taxon>
        <taxon>metagenomes</taxon>
        <taxon>ecological metagenomes</taxon>
    </lineage>
</organism>
<reference evidence="6" key="1">
    <citation type="submission" date="2018-05" db="EMBL/GenBank/DDBJ databases">
        <authorList>
            <person name="Lanie J.A."/>
            <person name="Ng W.-L."/>
            <person name="Kazmierczak K.M."/>
            <person name="Andrzejewski T.M."/>
            <person name="Davidsen T.M."/>
            <person name="Wayne K.J."/>
            <person name="Tettelin H."/>
            <person name="Glass J.I."/>
            <person name="Rusch D."/>
            <person name="Podicherti R."/>
            <person name="Tsui H.-C.T."/>
            <person name="Winkler M.E."/>
        </authorList>
    </citation>
    <scope>NUCLEOTIDE SEQUENCE</scope>
</reference>
<accession>A0A381ZRB5</accession>
<dbReference type="NCBIfam" id="TIGR00084">
    <property type="entry name" value="ruvA"/>
    <property type="match status" value="1"/>
</dbReference>
<dbReference type="HAMAP" id="MF_00031">
    <property type="entry name" value="DNA_HJ_migration_RuvA"/>
    <property type="match status" value="1"/>
</dbReference>
<dbReference type="Pfam" id="PF07499">
    <property type="entry name" value="RuvA_C"/>
    <property type="match status" value="1"/>
</dbReference>
<dbReference type="SMART" id="SM00278">
    <property type="entry name" value="HhH1"/>
    <property type="match status" value="2"/>
</dbReference>
<feature type="domain" description="Helix-hairpin-helix DNA-binding motif class 1" evidence="5">
    <location>
        <begin position="73"/>
        <end position="92"/>
    </location>
</feature>
<dbReference type="InterPro" id="IPR003583">
    <property type="entry name" value="Hlx-hairpin-Hlx_DNA-bd_motif"/>
</dbReference>
<dbReference type="GO" id="GO:0005524">
    <property type="term" value="F:ATP binding"/>
    <property type="evidence" value="ECO:0007669"/>
    <property type="project" value="InterPro"/>
</dbReference>
<dbReference type="Gene3D" id="1.10.8.10">
    <property type="entry name" value="DNA helicase RuvA subunit, C-terminal domain"/>
    <property type="match status" value="1"/>
</dbReference>
<gene>
    <name evidence="6" type="ORF">METZ01_LOCUS144365</name>
</gene>
<dbReference type="SUPFAM" id="SSF50249">
    <property type="entry name" value="Nucleic acid-binding proteins"/>
    <property type="match status" value="1"/>
</dbReference>
<dbReference type="GO" id="GO:0006310">
    <property type="term" value="P:DNA recombination"/>
    <property type="evidence" value="ECO:0007669"/>
    <property type="project" value="InterPro"/>
</dbReference>
<dbReference type="GO" id="GO:0006281">
    <property type="term" value="P:DNA repair"/>
    <property type="evidence" value="ECO:0007669"/>
    <property type="project" value="UniProtKB-KW"/>
</dbReference>
<feature type="domain" description="Helix-hairpin-helix DNA-binding motif class 1" evidence="5">
    <location>
        <begin position="108"/>
        <end position="127"/>
    </location>
</feature>
<keyword evidence="4" id="KW-0234">DNA repair</keyword>
<evidence type="ECO:0000313" key="6">
    <source>
        <dbReference type="EMBL" id="SVA91511.1"/>
    </source>
</evidence>